<feature type="region of interest" description="Disordered" evidence="5">
    <location>
        <begin position="1"/>
        <end position="23"/>
    </location>
</feature>
<dbReference type="InterPro" id="IPR037185">
    <property type="entry name" value="EmrE-like"/>
</dbReference>
<feature type="transmembrane region" description="Helical" evidence="6">
    <location>
        <begin position="118"/>
        <end position="135"/>
    </location>
</feature>
<dbReference type="OrthoDB" id="306876at2759"/>
<dbReference type="PANTHER" id="PTHR22911:SF6">
    <property type="entry name" value="SOLUTE CARRIER FAMILY 35 MEMBER G1"/>
    <property type="match status" value="1"/>
</dbReference>
<feature type="transmembrane region" description="Helical" evidence="6">
    <location>
        <begin position="217"/>
        <end position="234"/>
    </location>
</feature>
<dbReference type="PANTHER" id="PTHR22911">
    <property type="entry name" value="ACYL-MALONYL CONDENSING ENZYME-RELATED"/>
    <property type="match status" value="1"/>
</dbReference>
<evidence type="ECO:0000259" key="7">
    <source>
        <dbReference type="Pfam" id="PF00892"/>
    </source>
</evidence>
<reference evidence="8" key="1">
    <citation type="journal article" date="2020" name="Stud. Mycol.">
        <title>101 Dothideomycetes genomes: a test case for predicting lifestyles and emergence of pathogens.</title>
        <authorList>
            <person name="Haridas S."/>
            <person name="Albert R."/>
            <person name="Binder M."/>
            <person name="Bloem J."/>
            <person name="Labutti K."/>
            <person name="Salamov A."/>
            <person name="Andreopoulos B."/>
            <person name="Baker S."/>
            <person name="Barry K."/>
            <person name="Bills G."/>
            <person name="Bluhm B."/>
            <person name="Cannon C."/>
            <person name="Castanera R."/>
            <person name="Culley D."/>
            <person name="Daum C."/>
            <person name="Ezra D."/>
            <person name="Gonzalez J."/>
            <person name="Henrissat B."/>
            <person name="Kuo A."/>
            <person name="Liang C."/>
            <person name="Lipzen A."/>
            <person name="Lutzoni F."/>
            <person name="Magnuson J."/>
            <person name="Mondo S."/>
            <person name="Nolan M."/>
            <person name="Ohm R."/>
            <person name="Pangilinan J."/>
            <person name="Park H.-J."/>
            <person name="Ramirez L."/>
            <person name="Alfaro M."/>
            <person name="Sun H."/>
            <person name="Tritt A."/>
            <person name="Yoshinaga Y."/>
            <person name="Zwiers L.-H."/>
            <person name="Turgeon B."/>
            <person name="Goodwin S."/>
            <person name="Spatafora J."/>
            <person name="Crous P."/>
            <person name="Grigoriev I."/>
        </authorList>
    </citation>
    <scope>NUCLEOTIDE SEQUENCE</scope>
    <source>
        <strain evidence="8">CBS 379.55</strain>
    </source>
</reference>
<keyword evidence="9" id="KW-1185">Reference proteome</keyword>
<organism evidence="8 9">
    <name type="scientific">Westerdykella ornata</name>
    <dbReference type="NCBI Taxonomy" id="318751"/>
    <lineage>
        <taxon>Eukaryota</taxon>
        <taxon>Fungi</taxon>
        <taxon>Dikarya</taxon>
        <taxon>Ascomycota</taxon>
        <taxon>Pezizomycotina</taxon>
        <taxon>Dothideomycetes</taxon>
        <taxon>Pleosporomycetidae</taxon>
        <taxon>Pleosporales</taxon>
        <taxon>Sporormiaceae</taxon>
        <taxon>Westerdykella</taxon>
    </lineage>
</organism>
<dbReference type="Proteomes" id="UP000800097">
    <property type="component" value="Unassembled WGS sequence"/>
</dbReference>
<proteinExistence type="predicted"/>
<feature type="region of interest" description="Disordered" evidence="5">
    <location>
        <begin position="84"/>
        <end position="103"/>
    </location>
</feature>
<feature type="transmembrane region" description="Helical" evidence="6">
    <location>
        <begin position="155"/>
        <end position="173"/>
    </location>
</feature>
<evidence type="ECO:0000313" key="9">
    <source>
        <dbReference type="Proteomes" id="UP000800097"/>
    </source>
</evidence>
<sequence length="498" mass="53722">MSPPVLRQGTTSPTHDKPTDITDAPHVDVFIPVKSGADTLNVASLDYRNNGGRATSPTPSLISIDDLNNIRLGIPDTDDVDEGVVERSPSGHAASPLPATRPRSWKGKIQRSWDMNKGLALVMVSQIFGTLMNVTTRLLEIEGNEGKGYDPFQILFARMSITVVCASIYMWYAKTPHFPFGMKEVRPLLVARGLTGFFGVFGMYYSLQYLPLADATVITFLAPSLACWACSFLINEPFTRMQQIAAYVSLFGVVLIARPVSLFSSLSSGSSPPSTGDPDGGIISSNPTIGDNATAPAPASAADYSAVTPAQRAAAVGVAMLGVFGAAGAYTTIRWIGKRAHPLISVNYFATWCTIVSVVMMFALPGVGFLIPRGWRDWAYLLFLGICGFVMQFLLAAGLQQEKSSRATNMVYTQMLFALFFDKLVWGTTPGLLSIVGSSLILGSAIYVAMHKEDGNRGVRKEELGDEEAAGEEVRGLMSADGEEGRDSEELEMGRLRE</sequence>
<feature type="compositionally biased region" description="Acidic residues" evidence="5">
    <location>
        <begin position="481"/>
        <end position="491"/>
    </location>
</feature>
<feature type="compositionally biased region" description="Basic and acidic residues" evidence="5">
    <location>
        <begin position="14"/>
        <end position="23"/>
    </location>
</feature>
<dbReference type="EMBL" id="ML986512">
    <property type="protein sequence ID" value="KAF2273238.1"/>
    <property type="molecule type" value="Genomic_DNA"/>
</dbReference>
<accession>A0A6A6JB84</accession>
<feature type="region of interest" description="Disordered" evidence="5">
    <location>
        <begin position="458"/>
        <end position="498"/>
    </location>
</feature>
<evidence type="ECO:0000256" key="4">
    <source>
        <dbReference type="ARBA" id="ARBA00023136"/>
    </source>
</evidence>
<dbReference type="SUPFAM" id="SSF103481">
    <property type="entry name" value="Multidrug resistance efflux transporter EmrE"/>
    <property type="match status" value="2"/>
</dbReference>
<gene>
    <name evidence="8" type="ORF">EI97DRAFT_461308</name>
</gene>
<dbReference type="RefSeq" id="XP_033650777.1">
    <property type="nucleotide sequence ID" value="XM_033801191.1"/>
</dbReference>
<dbReference type="InterPro" id="IPR000620">
    <property type="entry name" value="EamA_dom"/>
</dbReference>
<evidence type="ECO:0000313" key="8">
    <source>
        <dbReference type="EMBL" id="KAF2273238.1"/>
    </source>
</evidence>
<feature type="transmembrane region" description="Helical" evidence="6">
    <location>
        <begin position="432"/>
        <end position="450"/>
    </location>
</feature>
<feature type="domain" description="EamA" evidence="7">
    <location>
        <begin position="317"/>
        <end position="448"/>
    </location>
</feature>
<comment type="subcellular location">
    <subcellularLocation>
        <location evidence="1">Membrane</location>
        <topology evidence="1">Multi-pass membrane protein</topology>
    </subcellularLocation>
</comment>
<feature type="transmembrane region" description="Helical" evidence="6">
    <location>
        <begin position="313"/>
        <end position="336"/>
    </location>
</feature>
<feature type="transmembrane region" description="Helical" evidence="6">
    <location>
        <begin position="348"/>
        <end position="372"/>
    </location>
</feature>
<evidence type="ECO:0000256" key="1">
    <source>
        <dbReference type="ARBA" id="ARBA00004141"/>
    </source>
</evidence>
<protein>
    <recommendedName>
        <fullName evidence="7">EamA domain-containing protein</fullName>
    </recommendedName>
</protein>
<name>A0A6A6JB84_WESOR</name>
<keyword evidence="3 6" id="KW-1133">Transmembrane helix</keyword>
<evidence type="ECO:0000256" key="2">
    <source>
        <dbReference type="ARBA" id="ARBA00022692"/>
    </source>
</evidence>
<dbReference type="GO" id="GO:0016020">
    <property type="term" value="C:membrane"/>
    <property type="evidence" value="ECO:0007669"/>
    <property type="project" value="UniProtKB-SubCell"/>
</dbReference>
<dbReference type="GeneID" id="54554366"/>
<evidence type="ECO:0000256" key="3">
    <source>
        <dbReference type="ARBA" id="ARBA00022989"/>
    </source>
</evidence>
<keyword evidence="2 6" id="KW-0812">Transmembrane</keyword>
<feature type="domain" description="EamA" evidence="7">
    <location>
        <begin position="146"/>
        <end position="257"/>
    </location>
</feature>
<feature type="transmembrane region" description="Helical" evidence="6">
    <location>
        <begin position="378"/>
        <end position="397"/>
    </location>
</feature>
<dbReference type="Pfam" id="PF00892">
    <property type="entry name" value="EamA"/>
    <property type="match status" value="2"/>
</dbReference>
<feature type="transmembrane region" description="Helical" evidence="6">
    <location>
        <begin position="185"/>
        <end position="205"/>
    </location>
</feature>
<evidence type="ECO:0000256" key="5">
    <source>
        <dbReference type="SAM" id="MobiDB-lite"/>
    </source>
</evidence>
<keyword evidence="4 6" id="KW-0472">Membrane</keyword>
<dbReference type="AlphaFoldDB" id="A0A6A6JB84"/>
<evidence type="ECO:0000256" key="6">
    <source>
        <dbReference type="SAM" id="Phobius"/>
    </source>
</evidence>